<proteinExistence type="predicted"/>
<evidence type="ECO:0000313" key="3">
    <source>
        <dbReference type="Proteomes" id="UP000479710"/>
    </source>
</evidence>
<keyword evidence="3" id="KW-1185">Reference proteome</keyword>
<accession>A0A6G1DFD0</accession>
<protein>
    <submittedName>
        <fullName evidence="2">Uncharacterized protein</fullName>
    </submittedName>
</protein>
<feature type="compositionally biased region" description="Basic residues" evidence="1">
    <location>
        <begin position="26"/>
        <end position="40"/>
    </location>
</feature>
<comment type="caution">
    <text evidence="2">The sequence shown here is derived from an EMBL/GenBank/DDBJ whole genome shotgun (WGS) entry which is preliminary data.</text>
</comment>
<feature type="region of interest" description="Disordered" evidence="1">
    <location>
        <begin position="23"/>
        <end position="63"/>
    </location>
</feature>
<dbReference type="AlphaFoldDB" id="A0A6G1DFD0"/>
<evidence type="ECO:0000256" key="1">
    <source>
        <dbReference type="SAM" id="MobiDB-lite"/>
    </source>
</evidence>
<name>A0A6G1DFD0_9ORYZ</name>
<dbReference type="Proteomes" id="UP000479710">
    <property type="component" value="Unassembled WGS sequence"/>
</dbReference>
<dbReference type="OrthoDB" id="10576273at2759"/>
<gene>
    <name evidence="2" type="ORF">E2562_007987</name>
</gene>
<sequence length="63" mass="6714">MAGSDCAKAAKMVSTCRFDATTGKARYGRQRLSKPARRPQRAPATSRLPCGRTGYSPAPLETG</sequence>
<organism evidence="2 3">
    <name type="scientific">Oryza meyeriana var. granulata</name>
    <dbReference type="NCBI Taxonomy" id="110450"/>
    <lineage>
        <taxon>Eukaryota</taxon>
        <taxon>Viridiplantae</taxon>
        <taxon>Streptophyta</taxon>
        <taxon>Embryophyta</taxon>
        <taxon>Tracheophyta</taxon>
        <taxon>Spermatophyta</taxon>
        <taxon>Magnoliopsida</taxon>
        <taxon>Liliopsida</taxon>
        <taxon>Poales</taxon>
        <taxon>Poaceae</taxon>
        <taxon>BOP clade</taxon>
        <taxon>Oryzoideae</taxon>
        <taxon>Oryzeae</taxon>
        <taxon>Oryzinae</taxon>
        <taxon>Oryza</taxon>
        <taxon>Oryza meyeriana</taxon>
    </lineage>
</organism>
<reference evidence="2 3" key="1">
    <citation type="submission" date="2019-11" db="EMBL/GenBank/DDBJ databases">
        <title>Whole genome sequence of Oryza granulata.</title>
        <authorList>
            <person name="Li W."/>
        </authorList>
    </citation>
    <scope>NUCLEOTIDE SEQUENCE [LARGE SCALE GENOMIC DNA]</scope>
    <source>
        <strain evidence="3">cv. Menghai</strain>
        <tissue evidence="2">Leaf</tissue>
    </source>
</reference>
<evidence type="ECO:0000313" key="2">
    <source>
        <dbReference type="EMBL" id="KAF0911217.1"/>
    </source>
</evidence>
<dbReference type="EMBL" id="SPHZ02000006">
    <property type="protein sequence ID" value="KAF0911217.1"/>
    <property type="molecule type" value="Genomic_DNA"/>
</dbReference>